<dbReference type="GO" id="GO:0046872">
    <property type="term" value="F:metal ion binding"/>
    <property type="evidence" value="ECO:0007669"/>
    <property type="project" value="UniProtKB-KW"/>
</dbReference>
<dbReference type="AlphaFoldDB" id="A0A8T4L249"/>
<dbReference type="Proteomes" id="UP000675968">
    <property type="component" value="Unassembled WGS sequence"/>
</dbReference>
<protein>
    <recommendedName>
        <fullName evidence="6">Iron-sulfur cluster carrier protein</fullName>
    </recommendedName>
</protein>
<dbReference type="InterPro" id="IPR000808">
    <property type="entry name" value="Mrp-like_CS"/>
</dbReference>
<dbReference type="GO" id="GO:0140663">
    <property type="term" value="F:ATP-dependent FeS chaperone activity"/>
    <property type="evidence" value="ECO:0007669"/>
    <property type="project" value="InterPro"/>
</dbReference>
<dbReference type="InterPro" id="IPR019591">
    <property type="entry name" value="Mrp/NBP35_ATP-bd"/>
</dbReference>
<dbReference type="Pfam" id="PF10609">
    <property type="entry name" value="ParA"/>
    <property type="match status" value="1"/>
</dbReference>
<comment type="similarity">
    <text evidence="6">Belongs to the Mrp/NBP35 ATP-binding proteins family.</text>
</comment>
<dbReference type="InterPro" id="IPR027417">
    <property type="entry name" value="P-loop_NTPase"/>
</dbReference>
<proteinExistence type="inferred from homology"/>
<dbReference type="GO" id="GO:0016226">
    <property type="term" value="P:iron-sulfur cluster assembly"/>
    <property type="evidence" value="ECO:0007669"/>
    <property type="project" value="InterPro"/>
</dbReference>
<reference evidence="7" key="1">
    <citation type="submission" date="2021-03" db="EMBL/GenBank/DDBJ databases">
        <authorList>
            <person name="Jaffe A."/>
        </authorList>
    </citation>
    <scope>NUCLEOTIDE SEQUENCE</scope>
    <source>
        <strain evidence="7">RIFCSPLOWO2_01_FULL_AR10_48_17</strain>
    </source>
</reference>
<evidence type="ECO:0000256" key="4">
    <source>
        <dbReference type="ARBA" id="ARBA00023004"/>
    </source>
</evidence>
<name>A0A8T4L249_9ARCH</name>
<evidence type="ECO:0000256" key="6">
    <source>
        <dbReference type="HAMAP-Rule" id="MF_02040"/>
    </source>
</evidence>
<evidence type="ECO:0000313" key="8">
    <source>
        <dbReference type="Proteomes" id="UP000675968"/>
    </source>
</evidence>
<keyword evidence="5 6" id="KW-0411">Iron-sulfur</keyword>
<feature type="binding site" evidence="6">
    <location>
        <begin position="38"/>
        <end position="45"/>
    </location>
    <ligand>
        <name>ATP</name>
        <dbReference type="ChEBI" id="CHEBI:30616"/>
    </ligand>
</feature>
<keyword evidence="3 6" id="KW-0067">ATP-binding</keyword>
<dbReference type="Gene3D" id="3.40.50.300">
    <property type="entry name" value="P-loop containing nucleotide triphosphate hydrolases"/>
    <property type="match status" value="1"/>
</dbReference>
<evidence type="ECO:0000313" key="7">
    <source>
        <dbReference type="EMBL" id="MBS3061343.1"/>
    </source>
</evidence>
<evidence type="ECO:0000256" key="2">
    <source>
        <dbReference type="ARBA" id="ARBA00022741"/>
    </source>
</evidence>
<dbReference type="PROSITE" id="PS01215">
    <property type="entry name" value="MRP"/>
    <property type="match status" value="1"/>
</dbReference>
<keyword evidence="4 6" id="KW-0408">Iron</keyword>
<comment type="subunit">
    <text evidence="6">Homodimer.</text>
</comment>
<dbReference type="PANTHER" id="PTHR42961:SF2">
    <property type="entry name" value="IRON-SULFUR PROTEIN NUBPL"/>
    <property type="match status" value="1"/>
</dbReference>
<comment type="function">
    <text evidence="6">Binds and transfers iron-sulfur (Fe-S) clusters to target apoproteins. Can hydrolyze ATP.</text>
</comment>
<dbReference type="SUPFAM" id="SSF52540">
    <property type="entry name" value="P-loop containing nucleoside triphosphate hydrolases"/>
    <property type="match status" value="1"/>
</dbReference>
<organism evidence="7 8">
    <name type="scientific">Candidatus Iainarchaeum sp</name>
    <dbReference type="NCBI Taxonomy" id="3101447"/>
    <lineage>
        <taxon>Archaea</taxon>
        <taxon>Candidatus Iainarchaeota</taxon>
        <taxon>Candidatus Iainarchaeia</taxon>
        <taxon>Candidatus Iainarchaeales</taxon>
        <taxon>Candidatus Iainarchaeaceae</taxon>
        <taxon>Candidatus Iainarchaeum</taxon>
    </lineage>
</organism>
<dbReference type="CDD" id="cd02037">
    <property type="entry name" value="Mrp_NBP35"/>
    <property type="match status" value="1"/>
</dbReference>
<dbReference type="EMBL" id="JAGVWC010000009">
    <property type="protein sequence ID" value="MBS3061343.1"/>
    <property type="molecule type" value="Genomic_DNA"/>
</dbReference>
<dbReference type="InterPro" id="IPR044304">
    <property type="entry name" value="NUBPL-like"/>
</dbReference>
<dbReference type="GO" id="GO:0016887">
    <property type="term" value="F:ATP hydrolysis activity"/>
    <property type="evidence" value="ECO:0007669"/>
    <property type="project" value="UniProtKB-UniRule"/>
</dbReference>
<dbReference type="PANTHER" id="PTHR42961">
    <property type="entry name" value="IRON-SULFUR PROTEIN NUBPL"/>
    <property type="match status" value="1"/>
</dbReference>
<keyword evidence="6" id="KW-0378">Hydrolase</keyword>
<accession>A0A8T4L249</accession>
<evidence type="ECO:0000256" key="3">
    <source>
        <dbReference type="ARBA" id="ARBA00022840"/>
    </source>
</evidence>
<sequence>MTDTVPAANPFASRLDEQKKRISDNLSMVKKVIAVGSGKGGVGKTFVAINLAWTLARKGKKVGLLDADIDCPNVFVALGISDQLEASDEGKILPVPIDGIQVVSMAGLSEDPEQPRIWRGPMIGKAVSDFLSKVEWSELDVLIIDLPPGTSDAALTLMQSVDLAGFVIVSTNAPSAVLDAKKAFLMAKEMNKPVTGFVENMRSDMFGREKVEDLAAEVGAPFLGAIELEKAVQQALEENRPVTAIDPKLRIAFESIAEKVWSELTVEDKRDENPHEE</sequence>
<reference evidence="7" key="2">
    <citation type="submission" date="2021-05" db="EMBL/GenBank/DDBJ databases">
        <title>Protein family content uncovers lineage relationships and bacterial pathway maintenance mechanisms in DPANN archaea.</title>
        <authorList>
            <person name="Castelle C.J."/>
            <person name="Meheust R."/>
            <person name="Jaffe A.L."/>
            <person name="Seitz K."/>
            <person name="Gong X."/>
            <person name="Baker B.J."/>
            <person name="Banfield J.F."/>
        </authorList>
    </citation>
    <scope>NUCLEOTIDE SEQUENCE</scope>
    <source>
        <strain evidence="7">RIFCSPLOWO2_01_FULL_AR10_48_17</strain>
    </source>
</reference>
<keyword evidence="2 6" id="KW-0547">Nucleotide-binding</keyword>
<dbReference type="InterPro" id="IPR033756">
    <property type="entry name" value="YlxH/NBP35"/>
</dbReference>
<comment type="caution">
    <text evidence="7">The sequence shown here is derived from an EMBL/GenBank/DDBJ whole genome shotgun (WGS) entry which is preliminary data.</text>
</comment>
<keyword evidence="1 6" id="KW-0479">Metal-binding</keyword>
<dbReference type="GO" id="GO:0005524">
    <property type="term" value="F:ATP binding"/>
    <property type="evidence" value="ECO:0007669"/>
    <property type="project" value="UniProtKB-UniRule"/>
</dbReference>
<dbReference type="GO" id="GO:0051539">
    <property type="term" value="F:4 iron, 4 sulfur cluster binding"/>
    <property type="evidence" value="ECO:0007669"/>
    <property type="project" value="TreeGrafter"/>
</dbReference>
<gene>
    <name evidence="7" type="ORF">J4215_02060</name>
</gene>
<evidence type="ECO:0000256" key="5">
    <source>
        <dbReference type="ARBA" id="ARBA00023014"/>
    </source>
</evidence>
<evidence type="ECO:0000256" key="1">
    <source>
        <dbReference type="ARBA" id="ARBA00022723"/>
    </source>
</evidence>
<dbReference type="HAMAP" id="MF_02040">
    <property type="entry name" value="Mrp_NBP35"/>
    <property type="match status" value="1"/>
</dbReference>